<dbReference type="GO" id="GO:0047617">
    <property type="term" value="F:fatty acyl-CoA hydrolase activity"/>
    <property type="evidence" value="ECO:0007669"/>
    <property type="project" value="UniProtKB-EC"/>
</dbReference>
<dbReference type="SUPFAM" id="SSF54637">
    <property type="entry name" value="Thioesterase/thiol ester dehydrase-isomerase"/>
    <property type="match status" value="2"/>
</dbReference>
<dbReference type="KEGG" id="hhy:Halhy_0039"/>
<dbReference type="GO" id="GO:0005829">
    <property type="term" value="C:cytosol"/>
    <property type="evidence" value="ECO:0007669"/>
    <property type="project" value="TreeGrafter"/>
</dbReference>
<dbReference type="InterPro" id="IPR049449">
    <property type="entry name" value="TesB_ACOT8-like_N"/>
</dbReference>
<dbReference type="FunFam" id="2.40.160.210:FF:000001">
    <property type="entry name" value="Acyl-CoA thioesterase II"/>
    <property type="match status" value="1"/>
</dbReference>
<gene>
    <name evidence="11" type="ordered locus">Halhy_0039</name>
</gene>
<comment type="subunit">
    <text evidence="2">Homotetramer.</text>
</comment>
<dbReference type="CDD" id="cd03444">
    <property type="entry name" value="Thioesterase_II_repeat1"/>
    <property type="match status" value="1"/>
</dbReference>
<dbReference type="AlphaFoldDB" id="F4KRG3"/>
<evidence type="ECO:0000256" key="4">
    <source>
        <dbReference type="ARBA" id="ARBA00023098"/>
    </source>
</evidence>
<evidence type="ECO:0000313" key="11">
    <source>
        <dbReference type="EMBL" id="AEE47953.1"/>
    </source>
</evidence>
<keyword evidence="4" id="KW-0443">Lipid metabolism</keyword>
<dbReference type="GO" id="GO:0009062">
    <property type="term" value="P:fatty acid catabolic process"/>
    <property type="evidence" value="ECO:0007669"/>
    <property type="project" value="TreeGrafter"/>
</dbReference>
<evidence type="ECO:0000256" key="3">
    <source>
        <dbReference type="ARBA" id="ARBA00022801"/>
    </source>
</evidence>
<evidence type="ECO:0000256" key="1">
    <source>
        <dbReference type="ARBA" id="ARBA00006538"/>
    </source>
</evidence>
<evidence type="ECO:0000256" key="5">
    <source>
        <dbReference type="ARBA" id="ARBA00038894"/>
    </source>
</evidence>
<organism evidence="11 12">
    <name type="scientific">Haliscomenobacter hydrossis (strain ATCC 27775 / DSM 1100 / LMG 10767 / O)</name>
    <dbReference type="NCBI Taxonomy" id="760192"/>
    <lineage>
        <taxon>Bacteria</taxon>
        <taxon>Pseudomonadati</taxon>
        <taxon>Bacteroidota</taxon>
        <taxon>Saprospiria</taxon>
        <taxon>Saprospirales</taxon>
        <taxon>Haliscomenobacteraceae</taxon>
        <taxon>Haliscomenobacter</taxon>
    </lineage>
</organism>
<name>F4KRG3_HALH1</name>
<evidence type="ECO:0000259" key="9">
    <source>
        <dbReference type="Pfam" id="PF02551"/>
    </source>
</evidence>
<dbReference type="HOGENOM" id="CLU_032690_0_0_10"/>
<reference key="2">
    <citation type="submission" date="2011-04" db="EMBL/GenBank/DDBJ databases">
        <title>Complete sequence of chromosome of Haliscomenobacter hydrossis DSM 1100.</title>
        <authorList>
            <consortium name="US DOE Joint Genome Institute (JGI-PGF)"/>
            <person name="Lucas S."/>
            <person name="Han J."/>
            <person name="Lapidus A."/>
            <person name="Bruce D."/>
            <person name="Goodwin L."/>
            <person name="Pitluck S."/>
            <person name="Peters L."/>
            <person name="Kyrpides N."/>
            <person name="Mavromatis K."/>
            <person name="Ivanova N."/>
            <person name="Ovchinnikova G."/>
            <person name="Pagani I."/>
            <person name="Daligault H."/>
            <person name="Detter J.C."/>
            <person name="Han C."/>
            <person name="Land M."/>
            <person name="Hauser L."/>
            <person name="Markowitz V."/>
            <person name="Cheng J.-F."/>
            <person name="Hugenholtz P."/>
            <person name="Woyke T."/>
            <person name="Wu D."/>
            <person name="Verbarg S."/>
            <person name="Frueling A."/>
            <person name="Brambilla E."/>
            <person name="Klenk H.-P."/>
            <person name="Eisen J.A."/>
        </authorList>
    </citation>
    <scope>NUCLEOTIDE SEQUENCE</scope>
    <source>
        <strain>DSM 1100</strain>
    </source>
</reference>
<dbReference type="GO" id="GO:0006637">
    <property type="term" value="P:acyl-CoA metabolic process"/>
    <property type="evidence" value="ECO:0007669"/>
    <property type="project" value="InterPro"/>
</dbReference>
<dbReference type="InterPro" id="IPR029069">
    <property type="entry name" value="HotDog_dom_sf"/>
</dbReference>
<dbReference type="InterPro" id="IPR042171">
    <property type="entry name" value="Acyl-CoA_hotdog"/>
</dbReference>
<evidence type="ECO:0000256" key="6">
    <source>
        <dbReference type="ARBA" id="ARBA00050943"/>
    </source>
</evidence>
<dbReference type="eggNOG" id="COG1946">
    <property type="taxonomic scope" value="Bacteria"/>
</dbReference>
<dbReference type="PANTHER" id="PTHR11066">
    <property type="entry name" value="ACYL-COA THIOESTERASE"/>
    <property type="match status" value="1"/>
</dbReference>
<keyword evidence="12" id="KW-1185">Reference proteome</keyword>
<feature type="domain" description="Acyl-CoA thioesterase-like N-terminal HotDog" evidence="10">
    <location>
        <begin position="29"/>
        <end position="108"/>
    </location>
</feature>
<reference evidence="11 12" key="1">
    <citation type="journal article" date="2011" name="Stand. Genomic Sci.">
        <title>Complete genome sequence of Haliscomenobacter hydrossis type strain (O).</title>
        <authorList>
            <consortium name="US DOE Joint Genome Institute (JGI-PGF)"/>
            <person name="Daligault H."/>
            <person name="Lapidus A."/>
            <person name="Zeytun A."/>
            <person name="Nolan M."/>
            <person name="Lucas S."/>
            <person name="Del Rio T.G."/>
            <person name="Tice H."/>
            <person name="Cheng J.F."/>
            <person name="Tapia R."/>
            <person name="Han C."/>
            <person name="Goodwin L."/>
            <person name="Pitluck S."/>
            <person name="Liolios K."/>
            <person name="Pagani I."/>
            <person name="Ivanova N."/>
            <person name="Huntemann M."/>
            <person name="Mavromatis K."/>
            <person name="Mikhailova N."/>
            <person name="Pati A."/>
            <person name="Chen A."/>
            <person name="Palaniappan K."/>
            <person name="Land M."/>
            <person name="Hauser L."/>
            <person name="Brambilla E.M."/>
            <person name="Rohde M."/>
            <person name="Verbarg S."/>
            <person name="Goker M."/>
            <person name="Bristow J."/>
            <person name="Eisen J.A."/>
            <person name="Markowitz V."/>
            <person name="Hugenholtz P."/>
            <person name="Kyrpides N.C."/>
            <person name="Klenk H.P."/>
            <person name="Woyke T."/>
        </authorList>
    </citation>
    <scope>NUCLEOTIDE SEQUENCE [LARGE SCALE GENOMIC DNA]</scope>
    <source>
        <strain evidence="12">ATCC 27775 / DSM 1100 / LMG 10767 / O</strain>
    </source>
</reference>
<dbReference type="Pfam" id="PF13622">
    <property type="entry name" value="4HBT_3"/>
    <property type="match status" value="1"/>
</dbReference>
<dbReference type="EC" id="3.1.2.20" evidence="5"/>
<dbReference type="CDD" id="cd03445">
    <property type="entry name" value="Thioesterase_II_repeat2"/>
    <property type="match status" value="1"/>
</dbReference>
<dbReference type="EMBL" id="CP002691">
    <property type="protein sequence ID" value="AEE47953.1"/>
    <property type="molecule type" value="Genomic_DNA"/>
</dbReference>
<evidence type="ECO:0000256" key="8">
    <source>
        <dbReference type="ARBA" id="ARBA00079653"/>
    </source>
</evidence>
<evidence type="ECO:0000256" key="2">
    <source>
        <dbReference type="ARBA" id="ARBA00011881"/>
    </source>
</evidence>
<dbReference type="InterPro" id="IPR003703">
    <property type="entry name" value="Acyl_CoA_thio"/>
</dbReference>
<dbReference type="Proteomes" id="UP000008461">
    <property type="component" value="Chromosome"/>
</dbReference>
<dbReference type="InterPro" id="IPR025652">
    <property type="entry name" value="TesB_C"/>
</dbReference>
<comment type="catalytic activity">
    <reaction evidence="6">
        <text>a fatty acyl-CoA + H2O = a fatty acid + CoA + H(+)</text>
        <dbReference type="Rhea" id="RHEA:16781"/>
        <dbReference type="ChEBI" id="CHEBI:15377"/>
        <dbReference type="ChEBI" id="CHEBI:15378"/>
        <dbReference type="ChEBI" id="CHEBI:28868"/>
        <dbReference type="ChEBI" id="CHEBI:57287"/>
        <dbReference type="ChEBI" id="CHEBI:77636"/>
        <dbReference type="EC" id="3.1.2.20"/>
    </reaction>
    <physiologicalReaction direction="left-to-right" evidence="6">
        <dbReference type="Rhea" id="RHEA:16782"/>
    </physiologicalReaction>
</comment>
<keyword evidence="3 11" id="KW-0378">Hydrolase</keyword>
<evidence type="ECO:0000313" key="12">
    <source>
        <dbReference type="Proteomes" id="UP000008461"/>
    </source>
</evidence>
<dbReference type="Pfam" id="PF02551">
    <property type="entry name" value="Acyl_CoA_thio"/>
    <property type="match status" value="1"/>
</dbReference>
<dbReference type="PANTHER" id="PTHR11066:SF34">
    <property type="entry name" value="ACYL-COENZYME A THIOESTERASE 8"/>
    <property type="match status" value="1"/>
</dbReference>
<feature type="domain" description="Acyl-CoA thioesterase 2 C-terminal" evidence="9">
    <location>
        <begin position="153"/>
        <end position="280"/>
    </location>
</feature>
<comment type="similarity">
    <text evidence="1">Belongs to the C/M/P thioester hydrolase family.</text>
</comment>
<evidence type="ECO:0000256" key="7">
    <source>
        <dbReference type="ARBA" id="ARBA00071120"/>
    </source>
</evidence>
<sequence length="289" mass="32760">MKHINELLSLLELEQLEDNLFRGHSKSVGNSTVFGGQVLAQSLYAAMKTVPADRQVHSLHSYFILPGDLEIPIVFQVERIRDGGSFTTRRVKAIQKGEPIFFMSASFQLEQEGFDHQITMPNVSPPDWLVSWEDLAQKFGDMLPENIRKFLNLERPIEFRPVELVNPALPTKSQPFRHIWMKAKGEMPSDPQMHQCVLAYSSDYNLLTTALLPHGAEASFGNVKIASLDHAMWFHRPFRMDEWLLYAIDSPSASNARGFTRGNIFTQDGHLVASVVQEGLIRPKMVDRG</sequence>
<evidence type="ECO:0000259" key="10">
    <source>
        <dbReference type="Pfam" id="PF13622"/>
    </source>
</evidence>
<dbReference type="NCBIfam" id="TIGR00189">
    <property type="entry name" value="tesB"/>
    <property type="match status" value="1"/>
</dbReference>
<accession>F4KRG3</accession>
<proteinExistence type="inferred from homology"/>
<dbReference type="RefSeq" id="WP_013762517.1">
    <property type="nucleotide sequence ID" value="NC_015510.1"/>
</dbReference>
<dbReference type="OrthoDB" id="9781019at2"/>
<dbReference type="STRING" id="760192.Halhy_0039"/>
<dbReference type="Gene3D" id="2.40.160.210">
    <property type="entry name" value="Acyl-CoA thioesterase, double hotdog domain"/>
    <property type="match status" value="1"/>
</dbReference>
<protein>
    <recommendedName>
        <fullName evidence="7">Acyl-CoA thioesterase 2</fullName>
        <ecNumber evidence="5">3.1.2.20</ecNumber>
    </recommendedName>
    <alternativeName>
        <fullName evidence="8">Thioesterase II</fullName>
    </alternativeName>
</protein>